<name>Q24HZ1_TETTS</name>
<organism evidence="1 2">
    <name type="scientific">Tetrahymena thermophila (strain SB210)</name>
    <dbReference type="NCBI Taxonomy" id="312017"/>
    <lineage>
        <taxon>Eukaryota</taxon>
        <taxon>Sar</taxon>
        <taxon>Alveolata</taxon>
        <taxon>Ciliophora</taxon>
        <taxon>Intramacronucleata</taxon>
        <taxon>Oligohymenophorea</taxon>
        <taxon>Hymenostomatida</taxon>
        <taxon>Tetrahymenina</taxon>
        <taxon>Tetrahymenidae</taxon>
        <taxon>Tetrahymena</taxon>
    </lineage>
</organism>
<reference evidence="2" key="1">
    <citation type="journal article" date="2006" name="PLoS Biol.">
        <title>Macronuclear genome sequence of the ciliate Tetrahymena thermophila, a model eukaryote.</title>
        <authorList>
            <person name="Eisen J.A."/>
            <person name="Coyne R.S."/>
            <person name="Wu M."/>
            <person name="Wu D."/>
            <person name="Thiagarajan M."/>
            <person name="Wortman J.R."/>
            <person name="Badger J.H."/>
            <person name="Ren Q."/>
            <person name="Amedeo P."/>
            <person name="Jones K.M."/>
            <person name="Tallon L.J."/>
            <person name="Delcher A.L."/>
            <person name="Salzberg S.L."/>
            <person name="Silva J.C."/>
            <person name="Haas B.J."/>
            <person name="Majoros W.H."/>
            <person name="Farzad M."/>
            <person name="Carlton J.M."/>
            <person name="Smith R.K. Jr."/>
            <person name="Garg J."/>
            <person name="Pearlman R.E."/>
            <person name="Karrer K.M."/>
            <person name="Sun L."/>
            <person name="Manning G."/>
            <person name="Elde N.C."/>
            <person name="Turkewitz A.P."/>
            <person name="Asai D.J."/>
            <person name="Wilkes D.E."/>
            <person name="Wang Y."/>
            <person name="Cai H."/>
            <person name="Collins K."/>
            <person name="Stewart B.A."/>
            <person name="Lee S.R."/>
            <person name="Wilamowska K."/>
            <person name="Weinberg Z."/>
            <person name="Ruzzo W.L."/>
            <person name="Wloga D."/>
            <person name="Gaertig J."/>
            <person name="Frankel J."/>
            <person name="Tsao C.-C."/>
            <person name="Gorovsky M.A."/>
            <person name="Keeling P.J."/>
            <person name="Waller R.F."/>
            <person name="Patron N.J."/>
            <person name="Cherry J.M."/>
            <person name="Stover N.A."/>
            <person name="Krieger C.J."/>
            <person name="del Toro C."/>
            <person name="Ryder H.F."/>
            <person name="Williamson S.C."/>
            <person name="Barbeau R.A."/>
            <person name="Hamilton E.P."/>
            <person name="Orias E."/>
        </authorList>
    </citation>
    <scope>NUCLEOTIDE SEQUENCE [LARGE SCALE GENOMIC DNA]</scope>
    <source>
        <strain evidence="2">SB210</strain>
    </source>
</reference>
<dbReference type="KEGG" id="tet:TTHERM_00571830"/>
<proteinExistence type="predicted"/>
<evidence type="ECO:0000313" key="2">
    <source>
        <dbReference type="Proteomes" id="UP000009168"/>
    </source>
</evidence>
<dbReference type="RefSeq" id="XP_001027689.1">
    <property type="nucleotide sequence ID" value="XM_001027689.3"/>
</dbReference>
<dbReference type="AlphaFoldDB" id="Q24HZ1"/>
<dbReference type="Proteomes" id="UP000009168">
    <property type="component" value="Unassembled WGS sequence"/>
</dbReference>
<evidence type="ECO:0000313" key="1">
    <source>
        <dbReference type="EMBL" id="EAS07447.1"/>
    </source>
</evidence>
<dbReference type="InParanoid" id="Q24HZ1"/>
<keyword evidence="2" id="KW-1185">Reference proteome</keyword>
<accession>Q24HZ1</accession>
<dbReference type="GeneID" id="7823896"/>
<protein>
    <submittedName>
        <fullName evidence="1">Uncharacterized protein</fullName>
    </submittedName>
</protein>
<dbReference type="EMBL" id="GG662498">
    <property type="protein sequence ID" value="EAS07447.1"/>
    <property type="molecule type" value="Genomic_DNA"/>
</dbReference>
<sequence length="616" mass="72421">MNKICNTVEQFSEYTEQPQQAVVYSTVHEIPEIKDQIDVIASEILRITLDVKKKNIKDINKNFQATLTNYFLECQVCQLLTKPMNLQYKRDVRKIVEQVLDKLLNQETTELKNPKLSSKLVQNWDINSIIHHIEPINQNNHNYYCQRKETLSSDVHSTQIKYQNMSQNSDKLNCKRSQNQISQPKLQRQVHSSQYVKKEKIAKYIMLIGIYGDFIDSFGLQKEFVQALVDNIKIGSNTQIFQVDSQKYITMYQKKLCAILVLQHYLRKQDRFNFKSFCDLWNSVFLNHKLFYFARETNVIYNKTQTCSLYEDCNGNFDANSQQQKKKKCNQLIINFYQQGSQIKKQKINDKSVGIAYQKNQTLIRKYEDETTKKSMANYKSIPQISPVVFLNYYEWAQKSFFANNNNNFWDNSQELCQQFSARQTQCQNKNSNLDNYEYEAIQEEAGNNCLINSPLQSSISLDQISHQTYKKQQLNLTIISNSIENREKNQTLVIIPSTSYKYKAKQKKQNQCQQQKQQTELTEITQLYEGFSRFENQFQNNVENFKQTKQTTNCTNENKFGLVLNQQKAAECSTAKYRQLQLNSINHQPASQILEYLSQFFSTTADCDYQKIKQS</sequence>
<gene>
    <name evidence="1" type="ORF">TTHERM_00571830</name>
</gene>
<dbReference type="HOGENOM" id="CLU_443804_0_0_1"/>